<organism evidence="2 4">
    <name type="scientific">Terribacillus saccharophilus</name>
    <dbReference type="NCBI Taxonomy" id="361277"/>
    <lineage>
        <taxon>Bacteria</taxon>
        <taxon>Bacillati</taxon>
        <taxon>Bacillota</taxon>
        <taxon>Bacilli</taxon>
        <taxon>Bacillales</taxon>
        <taxon>Bacillaceae</taxon>
        <taxon>Terribacillus</taxon>
    </lineage>
</organism>
<evidence type="ECO:0000259" key="1">
    <source>
        <dbReference type="PROSITE" id="PS51819"/>
    </source>
</evidence>
<dbReference type="EMBL" id="FOCD01000005">
    <property type="protein sequence ID" value="SEO03400.1"/>
    <property type="molecule type" value="Genomic_DNA"/>
</dbReference>
<dbReference type="Gene3D" id="3.10.180.10">
    <property type="entry name" value="2,3-Dihydroxybiphenyl 1,2-Dioxygenase, domain 1"/>
    <property type="match status" value="1"/>
</dbReference>
<proteinExistence type="predicted"/>
<dbReference type="GeneID" id="34219966"/>
<dbReference type="OrthoDB" id="2354281at2"/>
<gene>
    <name evidence="2" type="ORF">GZ22_12485</name>
    <name evidence="3" type="ORF">SAMN04489762_3356</name>
</gene>
<dbReference type="InterPro" id="IPR029068">
    <property type="entry name" value="Glyas_Bleomycin-R_OHBP_Dase"/>
</dbReference>
<evidence type="ECO:0000313" key="5">
    <source>
        <dbReference type="Proteomes" id="UP000199735"/>
    </source>
</evidence>
<dbReference type="EMBL" id="CP008876">
    <property type="protein sequence ID" value="AIF67378.1"/>
    <property type="molecule type" value="Genomic_DNA"/>
</dbReference>
<evidence type="ECO:0000313" key="2">
    <source>
        <dbReference type="EMBL" id="AIF67378.1"/>
    </source>
</evidence>
<dbReference type="RefSeq" id="WP_038562843.1">
    <property type="nucleotide sequence ID" value="NZ_CP008876.1"/>
</dbReference>
<feature type="domain" description="VOC" evidence="1">
    <location>
        <begin position="5"/>
        <end position="115"/>
    </location>
</feature>
<dbReference type="InterPro" id="IPR004360">
    <property type="entry name" value="Glyas_Fos-R_dOase_dom"/>
</dbReference>
<accession>A0AAX2EJM4</accession>
<protein>
    <recommendedName>
        <fullName evidence="1">VOC domain-containing protein</fullName>
    </recommendedName>
</protein>
<sequence length="117" mass="13045">MSDFKIGSVFVHVKDANKAANWYANLLGKPEPQPTAGPVQFMETADGRGLVIDDNRNNTPGIRPAFMLETTDIQLAYKRVNEQGGKIVRELEEDEAVAFFNFEDPDGNIVMVCEQLK</sequence>
<dbReference type="SUPFAM" id="SSF54593">
    <property type="entry name" value="Glyoxalase/Bleomycin resistance protein/Dihydroxybiphenyl dioxygenase"/>
    <property type="match status" value="1"/>
</dbReference>
<accession>A0A075LSB3</accession>
<dbReference type="HOGENOM" id="CLU_046006_14_2_9"/>
<evidence type="ECO:0000313" key="4">
    <source>
        <dbReference type="Proteomes" id="UP000027980"/>
    </source>
</evidence>
<dbReference type="InterPro" id="IPR037523">
    <property type="entry name" value="VOC_core"/>
</dbReference>
<reference evidence="3 5" key="2">
    <citation type="submission" date="2016-10" db="EMBL/GenBank/DDBJ databases">
        <authorList>
            <person name="Varghese N."/>
            <person name="Submissions S."/>
        </authorList>
    </citation>
    <scope>NUCLEOTIDE SEQUENCE [LARGE SCALE GENOMIC DNA]</scope>
    <source>
        <strain evidence="3 5">DSM 21619</strain>
    </source>
</reference>
<dbReference type="PROSITE" id="PS51819">
    <property type="entry name" value="VOC"/>
    <property type="match status" value="1"/>
</dbReference>
<dbReference type="Proteomes" id="UP000199735">
    <property type="component" value="Unassembled WGS sequence"/>
</dbReference>
<reference evidence="2 4" key="1">
    <citation type="submission" date="2014-07" db="EMBL/GenBank/DDBJ databases">
        <title>Complete genome sequence of a moderately halophilic bacterium Terribacillus aidingensis MP602, isolated from Cryptomeria fortunei in Tianmu mountain in China.</title>
        <authorList>
            <person name="Wang Y."/>
            <person name="Lu P."/>
            <person name="Zhang L."/>
        </authorList>
    </citation>
    <scope>NUCLEOTIDE SEQUENCE [LARGE SCALE GENOMIC DNA]</scope>
    <source>
        <strain evidence="2 4">MP602</strain>
    </source>
</reference>
<evidence type="ECO:0000313" key="3">
    <source>
        <dbReference type="EMBL" id="SEO03400.1"/>
    </source>
</evidence>
<dbReference type="Proteomes" id="UP000027980">
    <property type="component" value="Chromosome"/>
</dbReference>
<dbReference type="Pfam" id="PF00903">
    <property type="entry name" value="Glyoxalase"/>
    <property type="match status" value="1"/>
</dbReference>
<dbReference type="AlphaFoldDB" id="A0A075LSB3"/>
<dbReference type="KEGG" id="tap:GZ22_12485"/>
<name>A0A075LSB3_9BACI</name>